<feature type="compositionally biased region" description="Acidic residues" evidence="3">
    <location>
        <begin position="168"/>
        <end position="187"/>
    </location>
</feature>
<feature type="chain" id="PRO_5040996560" evidence="4">
    <location>
        <begin position="28"/>
        <end position="471"/>
    </location>
</feature>
<feature type="compositionally biased region" description="Polar residues" evidence="3">
    <location>
        <begin position="69"/>
        <end position="91"/>
    </location>
</feature>
<feature type="signal peptide" evidence="4">
    <location>
        <begin position="1"/>
        <end position="27"/>
    </location>
</feature>
<feature type="compositionally biased region" description="Low complexity" evidence="3">
    <location>
        <begin position="26"/>
        <end position="68"/>
    </location>
</feature>
<dbReference type="PANTHER" id="PTHR10199">
    <property type="entry name" value="THROMBOSPONDIN"/>
    <property type="match status" value="1"/>
</dbReference>
<dbReference type="PROSITE" id="PS51234">
    <property type="entry name" value="TSP3"/>
    <property type="match status" value="1"/>
</dbReference>
<evidence type="ECO:0000256" key="4">
    <source>
        <dbReference type="SAM" id="SignalP"/>
    </source>
</evidence>
<dbReference type="SUPFAM" id="SSF103647">
    <property type="entry name" value="TSP type-3 repeat"/>
    <property type="match status" value="1"/>
</dbReference>
<evidence type="ECO:0000256" key="1">
    <source>
        <dbReference type="ARBA" id="ARBA00022729"/>
    </source>
</evidence>
<dbReference type="EMBL" id="JAPNKE010000002">
    <property type="protein sequence ID" value="MCY1007258.1"/>
    <property type="molecule type" value="Genomic_DNA"/>
</dbReference>
<dbReference type="InterPro" id="IPR017897">
    <property type="entry name" value="Thrombospondin_3_rpt"/>
</dbReference>
<dbReference type="InterPro" id="IPR028974">
    <property type="entry name" value="TSP_type-3_rpt"/>
</dbReference>
<dbReference type="Pfam" id="PF02412">
    <property type="entry name" value="TSP_3"/>
    <property type="match status" value="2"/>
</dbReference>
<dbReference type="RefSeq" id="WP_267769856.1">
    <property type="nucleotide sequence ID" value="NZ_JAPNKE010000002.1"/>
</dbReference>
<keyword evidence="1 4" id="KW-0732">Signal</keyword>
<accession>A0A9X3IYU9</accession>
<sequence length="471" mass="48194">MALRSGFRHVSLGSCSLVIALAGCSTAASGTGGSTDSLSDGQTSGNSTGSPSSDTEAPPTTSSASTDTFPGTSTDDGTTLATGEATNTMGVDTTTGDATTGPATTTNDSLGTTTGIDSTGTETSDASTDGTTTEGTSTTDPVDDDDDDDDMVPDADDNCPADANPMQEDTDGDGQGDACDEDDDNDTVPDPMDNCPLVPNQDQKNTDGDVFGDVCDDDLDGDGIPNAEDPFANDGNLPGVTTPFKIYAHSSGNLYTVDVTDPYAVAMVSNFKFSNDGCDHSVTDVAIDRWGVLYAVTFGCGYVVNPQTAQAYKLGTLPQSFNGLTMIPKGVLDPNKDTLVGIANSGQWYKLTLQNGMFNIQQIGQYGAGYTSAGDAFSIEGVGTYGAVNKQGVGGTVIVQVDPATGAVQSELATLAQNPAVYGLAGWEGLILAFDSSGQMFRIDPQTKVVTPLGNKGVSWWGAGVGTVIPQ</sequence>
<gene>
    <name evidence="5" type="ORF">OV079_17190</name>
</gene>
<dbReference type="PANTHER" id="PTHR10199:SF100">
    <property type="entry name" value="THROMBOSPONDIN, ISOFORM A"/>
    <property type="match status" value="1"/>
</dbReference>
<protein>
    <submittedName>
        <fullName evidence="5">Thrombospondin type 3 repeat-containing protein</fullName>
    </submittedName>
</protein>
<feature type="compositionally biased region" description="Low complexity" evidence="3">
    <location>
        <begin position="92"/>
        <end position="140"/>
    </location>
</feature>
<proteinExistence type="predicted"/>
<dbReference type="PROSITE" id="PS51257">
    <property type="entry name" value="PROKAR_LIPOPROTEIN"/>
    <property type="match status" value="1"/>
</dbReference>
<evidence type="ECO:0000256" key="2">
    <source>
        <dbReference type="ARBA" id="ARBA00022837"/>
    </source>
</evidence>
<dbReference type="AlphaFoldDB" id="A0A9X3IYU9"/>
<organism evidence="5 6">
    <name type="scientific">Nannocystis pusilla</name>
    <dbReference type="NCBI Taxonomy" id="889268"/>
    <lineage>
        <taxon>Bacteria</taxon>
        <taxon>Pseudomonadati</taxon>
        <taxon>Myxococcota</taxon>
        <taxon>Polyangia</taxon>
        <taxon>Nannocystales</taxon>
        <taxon>Nannocystaceae</taxon>
        <taxon>Nannocystis</taxon>
    </lineage>
</organism>
<feature type="compositionally biased region" description="Acidic residues" evidence="3">
    <location>
        <begin position="141"/>
        <end position="159"/>
    </location>
</feature>
<evidence type="ECO:0000313" key="5">
    <source>
        <dbReference type="EMBL" id="MCY1007258.1"/>
    </source>
</evidence>
<dbReference type="Proteomes" id="UP001150924">
    <property type="component" value="Unassembled WGS sequence"/>
</dbReference>
<reference evidence="5" key="1">
    <citation type="submission" date="2022-11" db="EMBL/GenBank/DDBJ databases">
        <title>Minimal conservation of predation-associated metabolite biosynthetic gene clusters underscores biosynthetic potential of Myxococcota including descriptions for ten novel species: Archangium lansinium sp. nov., Myxococcus landrumus sp. nov., Nannocystis bai.</title>
        <authorList>
            <person name="Ahearne A."/>
            <person name="Stevens C."/>
            <person name="Phillips K."/>
        </authorList>
    </citation>
    <scope>NUCLEOTIDE SEQUENCE</scope>
    <source>
        <strain evidence="5">Na p29</strain>
    </source>
</reference>
<dbReference type="InterPro" id="IPR003367">
    <property type="entry name" value="Thrombospondin_3-like_rpt"/>
</dbReference>
<dbReference type="GO" id="GO:0005509">
    <property type="term" value="F:calcium ion binding"/>
    <property type="evidence" value="ECO:0007669"/>
    <property type="project" value="InterPro"/>
</dbReference>
<keyword evidence="2" id="KW-0106">Calcium</keyword>
<evidence type="ECO:0000313" key="6">
    <source>
        <dbReference type="Proteomes" id="UP001150924"/>
    </source>
</evidence>
<keyword evidence="6" id="KW-1185">Reference proteome</keyword>
<name>A0A9X3IYU9_9BACT</name>
<dbReference type="Gene3D" id="4.10.1080.10">
    <property type="entry name" value="TSP type-3 repeat"/>
    <property type="match status" value="1"/>
</dbReference>
<evidence type="ECO:0000256" key="3">
    <source>
        <dbReference type="SAM" id="MobiDB-lite"/>
    </source>
</evidence>
<comment type="caution">
    <text evidence="5">The sequence shown here is derived from an EMBL/GenBank/DDBJ whole genome shotgun (WGS) entry which is preliminary data.</text>
</comment>
<feature type="region of interest" description="Disordered" evidence="3">
    <location>
        <begin position="26"/>
        <end position="208"/>
    </location>
</feature>
<dbReference type="GO" id="GO:0007155">
    <property type="term" value="P:cell adhesion"/>
    <property type="evidence" value="ECO:0007669"/>
    <property type="project" value="InterPro"/>
</dbReference>